<gene>
    <name evidence="2" type="ORF">LJ757_14415</name>
</gene>
<proteinExistence type="predicted"/>
<keyword evidence="1" id="KW-0472">Membrane</keyword>
<evidence type="ECO:0000256" key="1">
    <source>
        <dbReference type="SAM" id="Phobius"/>
    </source>
</evidence>
<dbReference type="Proteomes" id="UP001139158">
    <property type="component" value="Unassembled WGS sequence"/>
</dbReference>
<feature type="transmembrane region" description="Helical" evidence="1">
    <location>
        <begin position="12"/>
        <end position="36"/>
    </location>
</feature>
<protein>
    <submittedName>
        <fullName evidence="2">Uncharacterized protein</fullName>
    </submittedName>
</protein>
<feature type="transmembrane region" description="Helical" evidence="1">
    <location>
        <begin position="136"/>
        <end position="155"/>
    </location>
</feature>
<keyword evidence="3" id="KW-1185">Reference proteome</keyword>
<organism evidence="2 3">
    <name type="scientific">Arthrobacter caoxuetaonis</name>
    <dbReference type="NCBI Taxonomy" id="2886935"/>
    <lineage>
        <taxon>Bacteria</taxon>
        <taxon>Bacillati</taxon>
        <taxon>Actinomycetota</taxon>
        <taxon>Actinomycetes</taxon>
        <taxon>Micrococcales</taxon>
        <taxon>Micrococcaceae</taxon>
        <taxon>Arthrobacter</taxon>
    </lineage>
</organism>
<evidence type="ECO:0000313" key="3">
    <source>
        <dbReference type="Proteomes" id="UP001139158"/>
    </source>
</evidence>
<feature type="transmembrane region" description="Helical" evidence="1">
    <location>
        <begin position="99"/>
        <end position="116"/>
    </location>
</feature>
<dbReference type="EMBL" id="JAJFZV010000015">
    <property type="protein sequence ID" value="MCC3298987.1"/>
    <property type="molecule type" value="Genomic_DNA"/>
</dbReference>
<comment type="caution">
    <text evidence="2">The sequence shown here is derived from an EMBL/GenBank/DDBJ whole genome shotgun (WGS) entry which is preliminary data.</text>
</comment>
<sequence>MRSPLDEQQRHVVPIVLGGVLIISAYALIGALQITVWNPMAAVPGMSLQEIKTAMSSVNEPLVETPVYAWALAGPVLALTVGTFSIVKFPDLPWTITRYFLILIMLGTPTYYFVSFSPGMSLADAFSTTGGDHSPWSRILYGMSILALILLLLTLRKKDQKHGKATQPLP</sequence>
<reference evidence="2" key="1">
    <citation type="submission" date="2021-10" db="EMBL/GenBank/DDBJ databases">
        <title>Novel species in genus Arthrobacter.</title>
        <authorList>
            <person name="Liu Y."/>
        </authorList>
    </citation>
    <scope>NUCLEOTIDE SEQUENCE</scope>
    <source>
        <strain evidence="2">Zg-Y453</strain>
    </source>
</reference>
<accession>A0A9X1MHG6</accession>
<feature type="transmembrane region" description="Helical" evidence="1">
    <location>
        <begin position="67"/>
        <end position="87"/>
    </location>
</feature>
<evidence type="ECO:0000313" key="2">
    <source>
        <dbReference type="EMBL" id="MCC3298987.1"/>
    </source>
</evidence>
<dbReference type="RefSeq" id="WP_227896881.1">
    <property type="nucleotide sequence ID" value="NZ_CP099466.1"/>
</dbReference>
<dbReference type="AlphaFoldDB" id="A0A9X1MHG6"/>
<keyword evidence="1" id="KW-1133">Transmembrane helix</keyword>
<name>A0A9X1MHG6_9MICC</name>
<keyword evidence="1" id="KW-0812">Transmembrane</keyword>